<dbReference type="Proteomes" id="UP000069771">
    <property type="component" value="Chromosome"/>
</dbReference>
<dbReference type="EMBL" id="CP011391">
    <property type="protein sequence ID" value="AMK54689.1"/>
    <property type="molecule type" value="Genomic_DNA"/>
</dbReference>
<feature type="transmembrane region" description="Helical" evidence="1">
    <location>
        <begin position="80"/>
        <end position="101"/>
    </location>
</feature>
<feature type="transmembrane region" description="Helical" evidence="1">
    <location>
        <begin position="108"/>
        <end position="130"/>
    </location>
</feature>
<sequence length="156" mass="17612">MCKIFVLTLLWLPVFFTNPVSQNITALQQHCLWLYILWGLLVLTLLVRRYRPGPWLVCLAAGFVIPWNAAGPGWLNDLHIWLQIAAIILLSVEQLRLVLYVHNKKARTWFLVLGISFVIMAACGHVSGLAEMVWASGILLLVPARPDLNSPHDSSY</sequence>
<organism evidence="2 3">
    <name type="scientific">Faecalibaculum rodentium</name>
    <dbReference type="NCBI Taxonomy" id="1702221"/>
    <lineage>
        <taxon>Bacteria</taxon>
        <taxon>Bacillati</taxon>
        <taxon>Bacillota</taxon>
        <taxon>Erysipelotrichia</taxon>
        <taxon>Erysipelotrichales</taxon>
        <taxon>Erysipelotrichaceae</taxon>
        <taxon>Faecalibaculum</taxon>
    </lineage>
</organism>
<keyword evidence="3" id="KW-1185">Reference proteome</keyword>
<accession>A0A140DVL2</accession>
<dbReference type="OrthoDB" id="1655853at2"/>
<evidence type="ECO:0000256" key="1">
    <source>
        <dbReference type="SAM" id="Phobius"/>
    </source>
</evidence>
<dbReference type="STRING" id="1702221.AALO17_15550"/>
<keyword evidence="1" id="KW-0472">Membrane</keyword>
<dbReference type="KEGG" id="fro:AALO17_15550"/>
<feature type="transmembrane region" description="Helical" evidence="1">
    <location>
        <begin position="55"/>
        <end position="74"/>
    </location>
</feature>
<dbReference type="AlphaFoldDB" id="A0A140DVL2"/>
<name>A0A140DVL2_9FIRM</name>
<gene>
    <name evidence="2" type="ORF">AALO17_15550</name>
</gene>
<dbReference type="GeneID" id="78479315"/>
<dbReference type="RefSeq" id="WP_158507756.1">
    <property type="nucleotide sequence ID" value="NZ_CAMTBT010000011.1"/>
</dbReference>
<reference evidence="2 3" key="1">
    <citation type="journal article" date="2016" name="Gut Pathog.">
        <title>Whole genome sequencing of "Faecalibaculum rodentium" ALO17, isolated from C57BL/6J laboratory mouse feces.</title>
        <authorList>
            <person name="Lim S."/>
            <person name="Chang D.H."/>
            <person name="Ahn S."/>
            <person name="Kim B.C."/>
        </authorList>
    </citation>
    <scope>NUCLEOTIDE SEQUENCE [LARGE SCALE GENOMIC DNA]</scope>
    <source>
        <strain evidence="2 3">Alo17</strain>
    </source>
</reference>
<protein>
    <submittedName>
        <fullName evidence="2">Uncharacterized protein</fullName>
    </submittedName>
</protein>
<feature type="transmembrane region" description="Helical" evidence="1">
    <location>
        <begin position="32"/>
        <end position="48"/>
    </location>
</feature>
<proteinExistence type="predicted"/>
<evidence type="ECO:0000313" key="3">
    <source>
        <dbReference type="Proteomes" id="UP000069771"/>
    </source>
</evidence>
<keyword evidence="1" id="KW-1133">Transmembrane helix</keyword>
<keyword evidence="1" id="KW-0812">Transmembrane</keyword>
<evidence type="ECO:0000313" key="2">
    <source>
        <dbReference type="EMBL" id="AMK54689.1"/>
    </source>
</evidence>